<proteinExistence type="predicted"/>
<evidence type="ECO:0000313" key="2">
    <source>
        <dbReference type="EMBL" id="CAJ37636.1"/>
    </source>
</evidence>
<sequence length="190" mass="20938">MLGLFSKGKFDGQNSARQEPASQKKAQQIPQIPAKAVTYSDTAGFYDFQKQVFAVKAEVIAAINNMDKQGAIDKLILLSNLSATAIYNHNLREIVVVDEAISDIKRTIDAKLASLKSANSGKISPEAEYYTLIRLSMIPVCSMLNVIDTHTSTAISQANEEIDGKIQELQRFLVEYETQLVKGEAKKAKK</sequence>
<feature type="region of interest" description="Disordered" evidence="1">
    <location>
        <begin position="1"/>
        <end position="29"/>
    </location>
</feature>
<dbReference type="EMBL" id="AM114193">
    <property type="protein sequence ID" value="CAJ37636.1"/>
    <property type="molecule type" value="Genomic_DNA"/>
</dbReference>
<name>Q0W1V7_METAR</name>
<dbReference type="eggNOG" id="arCOG12550">
    <property type="taxonomic scope" value="Archaea"/>
</dbReference>
<accession>Q0W1V7</accession>
<reference evidence="2 3" key="1">
    <citation type="journal article" date="2006" name="Science">
        <title>Genome of rice cluster I archaea -- the key methane producers in the rice rhizosphere.</title>
        <authorList>
            <person name="Erkel C."/>
            <person name="Kube M."/>
            <person name="Reinhardt R."/>
            <person name="Liesack W."/>
        </authorList>
    </citation>
    <scope>NUCLEOTIDE SEQUENCE [LARGE SCALE GENOMIC DNA]</scope>
    <source>
        <strain evidence="3">DSM 22066 / NBRC 105507 / MRE50</strain>
    </source>
</reference>
<keyword evidence="3" id="KW-1185">Reference proteome</keyword>
<evidence type="ECO:0000256" key="1">
    <source>
        <dbReference type="SAM" id="MobiDB-lite"/>
    </source>
</evidence>
<organism evidence="2 3">
    <name type="scientific">Methanocella arvoryzae (strain DSM 22066 / NBRC 105507 / MRE50)</name>
    <dbReference type="NCBI Taxonomy" id="351160"/>
    <lineage>
        <taxon>Archaea</taxon>
        <taxon>Methanobacteriati</taxon>
        <taxon>Methanobacteriota</taxon>
        <taxon>Stenosarchaea group</taxon>
        <taxon>Methanomicrobia</taxon>
        <taxon>Methanocellales</taxon>
        <taxon>Methanocellaceae</taxon>
        <taxon>Methanocella</taxon>
    </lineage>
</organism>
<evidence type="ECO:0000313" key="3">
    <source>
        <dbReference type="Proteomes" id="UP000000663"/>
    </source>
</evidence>
<dbReference type="RefSeq" id="WP_012034949.1">
    <property type="nucleotide sequence ID" value="NC_009464.1"/>
</dbReference>
<dbReference type="GeneID" id="5144889"/>
<dbReference type="AlphaFoldDB" id="Q0W1V7"/>
<gene>
    <name evidence="2" type="ORF">RCIX2579</name>
</gene>
<dbReference type="KEGG" id="rci:RCIX2579"/>
<feature type="compositionally biased region" description="Polar residues" evidence="1">
    <location>
        <begin position="12"/>
        <end position="29"/>
    </location>
</feature>
<dbReference type="Proteomes" id="UP000000663">
    <property type="component" value="Chromosome"/>
</dbReference>
<protein>
    <submittedName>
        <fullName evidence="2">Uncharacterized protein</fullName>
    </submittedName>
</protein>